<evidence type="ECO:0000313" key="3">
    <source>
        <dbReference type="Proteomes" id="UP000748308"/>
    </source>
</evidence>
<comment type="caution">
    <text evidence="2">The sequence shown here is derived from an EMBL/GenBank/DDBJ whole genome shotgun (WGS) entry which is preliminary data.</text>
</comment>
<evidence type="ECO:0000259" key="1">
    <source>
        <dbReference type="SMART" id="SM00834"/>
    </source>
</evidence>
<dbReference type="Pfam" id="PF09723">
    <property type="entry name" value="Zn_ribbon_8"/>
    <property type="match status" value="1"/>
</dbReference>
<gene>
    <name evidence="2" type="ORF">FJY75_02170</name>
</gene>
<evidence type="ECO:0000313" key="2">
    <source>
        <dbReference type="EMBL" id="MBM3316635.1"/>
    </source>
</evidence>
<protein>
    <submittedName>
        <fullName evidence="2">Zinc ribbon domain-containing protein</fullName>
    </submittedName>
</protein>
<feature type="domain" description="Putative regulatory protein FmdB zinc ribbon" evidence="1">
    <location>
        <begin position="1"/>
        <end position="44"/>
    </location>
</feature>
<sequence>MPTYDYSCKECGKKFSKVMLVSEYEKSRVACPKCQSRKVARVLSTFYAKTSKKS</sequence>
<dbReference type="AlphaFoldDB" id="A0A938BPW1"/>
<proteinExistence type="predicted"/>
<accession>A0A938BPW1</accession>
<dbReference type="EMBL" id="VGIY01000028">
    <property type="protein sequence ID" value="MBM3316635.1"/>
    <property type="molecule type" value="Genomic_DNA"/>
</dbReference>
<reference evidence="2" key="1">
    <citation type="submission" date="2019-03" db="EMBL/GenBank/DDBJ databases">
        <title>Lake Tanganyika Metagenome-Assembled Genomes (MAGs).</title>
        <authorList>
            <person name="Tran P."/>
        </authorList>
    </citation>
    <scope>NUCLEOTIDE SEQUENCE</scope>
    <source>
        <strain evidence="2">M_DeepCast_400m_m2_100</strain>
    </source>
</reference>
<dbReference type="SMART" id="SM00834">
    <property type="entry name" value="CxxC_CXXC_SSSS"/>
    <property type="match status" value="1"/>
</dbReference>
<name>A0A938BPW1_UNCEI</name>
<dbReference type="Gene3D" id="2.20.28.30">
    <property type="entry name" value="RNA polymerase ii, chain L"/>
    <property type="match status" value="1"/>
</dbReference>
<dbReference type="Proteomes" id="UP000748308">
    <property type="component" value="Unassembled WGS sequence"/>
</dbReference>
<dbReference type="NCBIfam" id="TIGR02605">
    <property type="entry name" value="CxxC_CxxC_SSSS"/>
    <property type="match status" value="1"/>
</dbReference>
<organism evidence="2 3">
    <name type="scientific">Eiseniibacteriota bacterium</name>
    <dbReference type="NCBI Taxonomy" id="2212470"/>
    <lineage>
        <taxon>Bacteria</taxon>
        <taxon>Candidatus Eiseniibacteriota</taxon>
    </lineage>
</organism>
<dbReference type="InterPro" id="IPR013429">
    <property type="entry name" value="Regulatory_FmdB_Zinc_ribbon"/>
</dbReference>